<dbReference type="GO" id="GO:0005776">
    <property type="term" value="C:autophagosome"/>
    <property type="evidence" value="ECO:0000318"/>
    <property type="project" value="GO_Central"/>
</dbReference>
<dbReference type="KEGG" id="mtr:11408455"/>
<dbReference type="OrthoDB" id="778244at2759"/>
<reference evidence="1 4" key="1">
    <citation type="journal article" date="2011" name="Nature">
        <title>The Medicago genome provides insight into the evolution of rhizobial symbioses.</title>
        <authorList>
            <person name="Young N.D."/>
            <person name="Debelle F."/>
            <person name="Oldroyd G.E."/>
            <person name="Geurts R."/>
            <person name="Cannon S.B."/>
            <person name="Udvardi M.K."/>
            <person name="Benedito V.A."/>
            <person name="Mayer K.F."/>
            <person name="Gouzy J."/>
            <person name="Schoof H."/>
            <person name="Van de Peer Y."/>
            <person name="Proost S."/>
            <person name="Cook D.R."/>
            <person name="Meyers B.C."/>
            <person name="Spannagl M."/>
            <person name="Cheung F."/>
            <person name="De Mita S."/>
            <person name="Krishnakumar V."/>
            <person name="Gundlach H."/>
            <person name="Zhou S."/>
            <person name="Mudge J."/>
            <person name="Bharti A.K."/>
            <person name="Murray J.D."/>
            <person name="Naoumkina M.A."/>
            <person name="Rosen B."/>
            <person name="Silverstein K.A."/>
            <person name="Tang H."/>
            <person name="Rombauts S."/>
            <person name="Zhao P.X."/>
            <person name="Zhou P."/>
            <person name="Barbe V."/>
            <person name="Bardou P."/>
            <person name="Bechner M."/>
            <person name="Bellec A."/>
            <person name="Berger A."/>
            <person name="Berges H."/>
            <person name="Bidwell S."/>
            <person name="Bisseling T."/>
            <person name="Choisne N."/>
            <person name="Couloux A."/>
            <person name="Denny R."/>
            <person name="Deshpande S."/>
            <person name="Dai X."/>
            <person name="Doyle J.J."/>
            <person name="Dudez A.M."/>
            <person name="Farmer A.D."/>
            <person name="Fouteau S."/>
            <person name="Franken C."/>
            <person name="Gibelin C."/>
            <person name="Gish J."/>
            <person name="Goldstein S."/>
            <person name="Gonzalez A.J."/>
            <person name="Green P.J."/>
            <person name="Hallab A."/>
            <person name="Hartog M."/>
            <person name="Hua A."/>
            <person name="Humphray S.J."/>
            <person name="Jeong D.H."/>
            <person name="Jing Y."/>
            <person name="Jocker A."/>
            <person name="Kenton S.M."/>
            <person name="Kim D.J."/>
            <person name="Klee K."/>
            <person name="Lai H."/>
            <person name="Lang C."/>
            <person name="Lin S."/>
            <person name="Macmil S.L."/>
            <person name="Magdelenat G."/>
            <person name="Matthews L."/>
            <person name="McCorrison J."/>
            <person name="Monaghan E.L."/>
            <person name="Mun J.H."/>
            <person name="Najar F.Z."/>
            <person name="Nicholson C."/>
            <person name="Noirot C."/>
            <person name="O'Bleness M."/>
            <person name="Paule C.R."/>
            <person name="Poulain J."/>
            <person name="Prion F."/>
            <person name="Qin B."/>
            <person name="Qu C."/>
            <person name="Retzel E.F."/>
            <person name="Riddle C."/>
            <person name="Sallet E."/>
            <person name="Samain S."/>
            <person name="Samson N."/>
            <person name="Sanders I."/>
            <person name="Saurat O."/>
            <person name="Scarpelli C."/>
            <person name="Schiex T."/>
            <person name="Segurens B."/>
            <person name="Severin A.J."/>
            <person name="Sherrier D.J."/>
            <person name="Shi R."/>
            <person name="Sims S."/>
            <person name="Singer S.R."/>
            <person name="Sinharoy S."/>
            <person name="Sterck L."/>
            <person name="Viollet A."/>
            <person name="Wang B.B."/>
            <person name="Wang K."/>
            <person name="Wang M."/>
            <person name="Wang X."/>
            <person name="Warfsmann J."/>
            <person name="Weissenbach J."/>
            <person name="White D.D."/>
            <person name="White J.D."/>
            <person name="Wiley G.B."/>
            <person name="Wincker P."/>
            <person name="Xing Y."/>
            <person name="Yang L."/>
            <person name="Yao Z."/>
            <person name="Ying F."/>
            <person name="Zhai J."/>
            <person name="Zhou L."/>
            <person name="Zuber A."/>
            <person name="Denarie J."/>
            <person name="Dixon R.A."/>
            <person name="May G.D."/>
            <person name="Schwartz D.C."/>
            <person name="Rogers J."/>
            <person name="Quetier F."/>
            <person name="Town C.D."/>
            <person name="Roe B.A."/>
        </authorList>
    </citation>
    <scope>NUCLEOTIDE SEQUENCE [LARGE SCALE GENOMIC DNA]</scope>
    <source>
        <strain evidence="1">A17</strain>
        <strain evidence="3 4">cv. Jemalong A17</strain>
    </source>
</reference>
<keyword evidence="4" id="KW-1185">Reference proteome</keyword>
<accession>A0A0C3X0J4</accession>
<organism evidence="1 4">
    <name type="scientific">Medicago truncatula</name>
    <name type="common">Barrel medic</name>
    <name type="synonym">Medicago tribuloides</name>
    <dbReference type="NCBI Taxonomy" id="3880"/>
    <lineage>
        <taxon>Eukaryota</taxon>
        <taxon>Viridiplantae</taxon>
        <taxon>Streptophyta</taxon>
        <taxon>Embryophyta</taxon>
        <taxon>Tracheophyta</taxon>
        <taxon>Spermatophyta</taxon>
        <taxon>Magnoliopsida</taxon>
        <taxon>eudicotyledons</taxon>
        <taxon>Gunneridae</taxon>
        <taxon>Pentapetalae</taxon>
        <taxon>rosids</taxon>
        <taxon>fabids</taxon>
        <taxon>Fabales</taxon>
        <taxon>Fabaceae</taxon>
        <taxon>Papilionoideae</taxon>
        <taxon>50 kb inversion clade</taxon>
        <taxon>NPAAA clade</taxon>
        <taxon>Hologalegina</taxon>
        <taxon>IRL clade</taxon>
        <taxon>Trifolieae</taxon>
        <taxon>Medicago</taxon>
    </lineage>
</organism>
<dbReference type="InterPro" id="IPR053273">
    <property type="entry name" value="CST_Regulator"/>
</dbReference>
<evidence type="ECO:0000313" key="2">
    <source>
        <dbReference type="EMBL" id="RHN61844.1"/>
    </source>
</evidence>
<dbReference type="GO" id="GO:0006950">
    <property type="term" value="P:response to stress"/>
    <property type="evidence" value="ECO:0000318"/>
    <property type="project" value="GO_Central"/>
</dbReference>
<gene>
    <name evidence="3" type="primary">11408455</name>
    <name evidence="1" type="ordered locus">MTR_4g079720</name>
    <name evidence="2" type="ORF">MtrunA17_Chr4g0041021</name>
</gene>
<dbReference type="EMBL" id="PSQE01000004">
    <property type="protein sequence ID" value="RHN61844.1"/>
    <property type="molecule type" value="Genomic_DNA"/>
</dbReference>
<dbReference type="EMBL" id="CM001220">
    <property type="protein sequence ID" value="AES89765.2"/>
    <property type="molecule type" value="Genomic_DNA"/>
</dbReference>
<dbReference type="Proteomes" id="UP000002051">
    <property type="component" value="Chromosome 4"/>
</dbReference>
<evidence type="ECO:0000313" key="4">
    <source>
        <dbReference type="Proteomes" id="UP000002051"/>
    </source>
</evidence>
<dbReference type="eggNOG" id="ENOG502S0VR">
    <property type="taxonomic scope" value="Eukaryota"/>
</dbReference>
<dbReference type="EnsemblPlants" id="AES89765">
    <property type="protein sequence ID" value="AES89765"/>
    <property type="gene ID" value="MTR_4g079720"/>
</dbReference>
<reference evidence="2" key="4">
    <citation type="journal article" date="2018" name="Nat. Plants">
        <title>Whole-genome landscape of Medicago truncatula symbiotic genes.</title>
        <authorList>
            <person name="Pecrix Y."/>
            <person name="Gamas P."/>
            <person name="Carrere S."/>
        </authorList>
    </citation>
    <scope>NUCLEOTIDE SEQUENCE</scope>
    <source>
        <tissue evidence="2">Leaves</tissue>
    </source>
</reference>
<dbReference type="PaxDb" id="3880-AES89765"/>
<evidence type="ECO:0000313" key="3">
    <source>
        <dbReference type="EnsemblPlants" id="AES89765"/>
    </source>
</evidence>
<dbReference type="AlphaFoldDB" id="G7JCJ6"/>
<protein>
    <submittedName>
        <fullName evidence="1 3">Uncharacterized protein</fullName>
    </submittedName>
</protein>
<reference evidence="1 4" key="2">
    <citation type="journal article" date="2014" name="BMC Genomics">
        <title>An improved genome release (version Mt4.0) for the model legume Medicago truncatula.</title>
        <authorList>
            <person name="Tang H."/>
            <person name="Krishnakumar V."/>
            <person name="Bidwell S."/>
            <person name="Rosen B."/>
            <person name="Chan A."/>
            <person name="Zhou S."/>
            <person name="Gentzbittel L."/>
            <person name="Childs K.L."/>
            <person name="Yandell M."/>
            <person name="Gundlach H."/>
            <person name="Mayer K.F."/>
            <person name="Schwartz D.C."/>
            <person name="Town C.D."/>
        </authorList>
    </citation>
    <scope>GENOME REANNOTATION</scope>
    <source>
        <strain evidence="3 4">cv. Jemalong A17</strain>
    </source>
</reference>
<dbReference type="GO" id="GO:0061908">
    <property type="term" value="C:phagophore"/>
    <property type="evidence" value="ECO:0000318"/>
    <property type="project" value="GO_Central"/>
</dbReference>
<evidence type="ECO:0000313" key="1">
    <source>
        <dbReference type="EMBL" id="AES89765.2"/>
    </source>
</evidence>
<dbReference type="PANTHER" id="PTHR34659:SF13">
    <property type="entry name" value="SMP-LTD DOMAIN-CONTAINING PROTEIN"/>
    <property type="match status" value="1"/>
</dbReference>
<sequence length="382" mass="42909">MITMDGDGINWVGNLYQKFENMCLEAEDMIYEDTVEYIENQMQTVGENVKKLYSDIVGDLLPSISCVLDEKEDSEFPKDQVTDAGFCKKPIQNFMERSAKANTKQTTEDSKIDHNADNDVVHKTGALIMSSSKSSVKRRNIVSRSRQHIGKNDIKSNIGIDENQVNEKMAATKIFNEITSAEPDTRMPSQGCEISNEDQNPVASVSKPALDEVARLASEPDHCNEIKNACTKQFPYVLLQVKSAEEKQIGTSSYDSLSMDRTIQCDDCSNSMVVLSHPEQGHKTVQEDHLKLEETCVIVTGDDLELVPKEVGNLKANKKTRRQGFSLSKKSARKQEYKELAAWHGNNEKANGVSMKNLDQTLQEDQKKLLLHSVSEPEWELL</sequence>
<name>G7JCJ6_MEDTR</name>
<dbReference type="PANTHER" id="PTHR34659">
    <property type="entry name" value="BNAA05G11610D PROTEIN"/>
    <property type="match status" value="1"/>
</dbReference>
<proteinExistence type="predicted"/>
<dbReference type="Proteomes" id="UP000265566">
    <property type="component" value="Chromosome 4"/>
</dbReference>
<dbReference type="Gramene" id="rna24345">
    <property type="protein sequence ID" value="RHN61844.1"/>
    <property type="gene ID" value="gene24345"/>
</dbReference>
<accession>G7JCJ6</accession>
<reference evidence="3" key="3">
    <citation type="submission" date="2015-04" db="UniProtKB">
        <authorList>
            <consortium name="EnsemblPlants"/>
        </authorList>
    </citation>
    <scope>IDENTIFICATION</scope>
    <source>
        <strain evidence="3">cv. Jemalong A17</strain>
    </source>
</reference>